<organism evidence="1 2">
    <name type="scientific">Paraglomus brasilianum</name>
    <dbReference type="NCBI Taxonomy" id="144538"/>
    <lineage>
        <taxon>Eukaryota</taxon>
        <taxon>Fungi</taxon>
        <taxon>Fungi incertae sedis</taxon>
        <taxon>Mucoromycota</taxon>
        <taxon>Glomeromycotina</taxon>
        <taxon>Glomeromycetes</taxon>
        <taxon>Paraglomerales</taxon>
        <taxon>Paraglomeraceae</taxon>
        <taxon>Paraglomus</taxon>
    </lineage>
</organism>
<dbReference type="EMBL" id="CAJVPI010000126">
    <property type="protein sequence ID" value="CAG8485219.1"/>
    <property type="molecule type" value="Genomic_DNA"/>
</dbReference>
<protein>
    <submittedName>
        <fullName evidence="1">2858_t:CDS:1</fullName>
    </submittedName>
</protein>
<dbReference type="Proteomes" id="UP000789739">
    <property type="component" value="Unassembled WGS sequence"/>
</dbReference>
<dbReference type="AlphaFoldDB" id="A0A9N8WHY4"/>
<gene>
    <name evidence="1" type="ORF">PBRASI_LOCUS1794</name>
</gene>
<reference evidence="1" key="1">
    <citation type="submission" date="2021-06" db="EMBL/GenBank/DDBJ databases">
        <authorList>
            <person name="Kallberg Y."/>
            <person name="Tangrot J."/>
            <person name="Rosling A."/>
        </authorList>
    </citation>
    <scope>NUCLEOTIDE SEQUENCE</scope>
    <source>
        <strain evidence="1">BR232B</strain>
    </source>
</reference>
<evidence type="ECO:0000313" key="1">
    <source>
        <dbReference type="EMBL" id="CAG8485219.1"/>
    </source>
</evidence>
<comment type="caution">
    <text evidence="1">The sequence shown here is derived from an EMBL/GenBank/DDBJ whole genome shotgun (WGS) entry which is preliminary data.</text>
</comment>
<sequence length="98" mass="11063">MSCRPVFDLEAVRAMKRILLSDIPRFSSVGILVAPLISNDAYVLARKSRENIILTHEADFVENVEMYQPRTMAAFNQGFTQGHEYGLHRAVLEGLGRL</sequence>
<accession>A0A9N8WHY4</accession>
<keyword evidence="2" id="KW-1185">Reference proteome</keyword>
<name>A0A9N8WHY4_9GLOM</name>
<proteinExistence type="predicted"/>
<evidence type="ECO:0000313" key="2">
    <source>
        <dbReference type="Proteomes" id="UP000789739"/>
    </source>
</evidence>